<gene>
    <name evidence="1" type="ORF">PDMSB3_2934</name>
</gene>
<dbReference type="Proteomes" id="UP000325811">
    <property type="component" value="Chromosome II"/>
</dbReference>
<sequence length="85" mass="9599">MTHTYRACRQCADQVQSVAMLFAGGRHVSLNWTEKLSIKLRLTLLLFGTFAHIAYETGGLSVGIRRGPSSNRKRFTRFRNALRSA</sequence>
<organism evidence="1 2">
    <name type="scientific">Paraburkholderia dioscoreae</name>
    <dbReference type="NCBI Taxonomy" id="2604047"/>
    <lineage>
        <taxon>Bacteria</taxon>
        <taxon>Pseudomonadati</taxon>
        <taxon>Pseudomonadota</taxon>
        <taxon>Betaproteobacteria</taxon>
        <taxon>Burkholderiales</taxon>
        <taxon>Burkholderiaceae</taxon>
        <taxon>Paraburkholderia</taxon>
    </lineage>
</organism>
<protein>
    <submittedName>
        <fullName evidence="1">Uncharacterized protein</fullName>
    </submittedName>
</protein>
<accession>A0A5Q4ZPI6</accession>
<evidence type="ECO:0000313" key="1">
    <source>
        <dbReference type="EMBL" id="VVD34218.1"/>
    </source>
</evidence>
<dbReference type="AlphaFoldDB" id="A0A5Q4ZPI6"/>
<reference evidence="1 2" key="1">
    <citation type="submission" date="2019-08" db="EMBL/GenBank/DDBJ databases">
        <authorList>
            <person name="Herpell B J."/>
        </authorList>
    </citation>
    <scope>NUCLEOTIDE SEQUENCE [LARGE SCALE GENOMIC DNA]</scope>
    <source>
        <strain evidence="2">Msb3</strain>
    </source>
</reference>
<dbReference type="EMBL" id="LR699554">
    <property type="protein sequence ID" value="VVD34218.1"/>
    <property type="molecule type" value="Genomic_DNA"/>
</dbReference>
<name>A0A5Q4ZPI6_9BURK</name>
<proteinExistence type="predicted"/>
<evidence type="ECO:0000313" key="2">
    <source>
        <dbReference type="Proteomes" id="UP000325811"/>
    </source>
</evidence>
<keyword evidence="2" id="KW-1185">Reference proteome</keyword>
<dbReference type="KEGG" id="pdio:PDMSB3_2934.1"/>